<dbReference type="SUPFAM" id="SSF52833">
    <property type="entry name" value="Thioredoxin-like"/>
    <property type="match status" value="1"/>
</dbReference>
<dbReference type="EMBL" id="AP026818">
    <property type="protein sequence ID" value="BDR80413.1"/>
    <property type="molecule type" value="Genomic_DNA"/>
</dbReference>
<dbReference type="Gene3D" id="3.40.30.10">
    <property type="entry name" value="Glutaredoxin"/>
    <property type="match status" value="1"/>
</dbReference>
<dbReference type="Proteomes" id="UP001321763">
    <property type="component" value="Chromosome"/>
</dbReference>
<dbReference type="InterPro" id="IPR051548">
    <property type="entry name" value="Grx-like_ET"/>
</dbReference>
<dbReference type="PROSITE" id="PS51354">
    <property type="entry name" value="GLUTAREDOXIN_2"/>
    <property type="match status" value="1"/>
</dbReference>
<sequence>MVKVYSTPTCPYCKKAKAYFDSKNVEYKDVNVAQDENEKKEMIEKSGQQSVPVIDINGEIIVGFNRVAIDKALKEE</sequence>
<dbReference type="InterPro" id="IPR006660">
    <property type="entry name" value="Arsenate_reductase-like"/>
</dbReference>
<gene>
    <name evidence="4" type="ORF">DP130_00210</name>
    <name evidence="3" type="ORF">K234311028_06590</name>
</gene>
<dbReference type="AlphaFoldDB" id="A0A4Q0VGW0"/>
<dbReference type="NCBIfam" id="TIGR02196">
    <property type="entry name" value="GlrX_YruB"/>
    <property type="match status" value="1"/>
</dbReference>
<dbReference type="InterPro" id="IPR014025">
    <property type="entry name" value="Glutaredoxin_subgr"/>
</dbReference>
<proteinExistence type="inferred from homology"/>
<dbReference type="GO" id="GO:0009055">
    <property type="term" value="F:electron transfer activity"/>
    <property type="evidence" value="ECO:0007669"/>
    <property type="project" value="TreeGrafter"/>
</dbReference>
<dbReference type="InterPro" id="IPR011911">
    <property type="entry name" value="GlrX_YruB"/>
</dbReference>
<dbReference type="Proteomes" id="UP000290921">
    <property type="component" value="Unassembled WGS sequence"/>
</dbReference>
<dbReference type="PRINTS" id="PR00160">
    <property type="entry name" value="GLUTAREDOXIN"/>
</dbReference>
<feature type="domain" description="Glutaredoxin" evidence="2">
    <location>
        <begin position="2"/>
        <end position="61"/>
    </location>
</feature>
<evidence type="ECO:0000313" key="4">
    <source>
        <dbReference type="EMBL" id="RXI50432.1"/>
    </source>
</evidence>
<dbReference type="Pfam" id="PF00462">
    <property type="entry name" value="Glutaredoxin"/>
    <property type="match status" value="1"/>
</dbReference>
<evidence type="ECO:0000313" key="6">
    <source>
        <dbReference type="Proteomes" id="UP001321763"/>
    </source>
</evidence>
<comment type="similarity">
    <text evidence="1">Belongs to the ArsC family.</text>
</comment>
<evidence type="ECO:0000256" key="1">
    <source>
        <dbReference type="PROSITE-ProRule" id="PRU01282"/>
    </source>
</evidence>
<dbReference type="GO" id="GO:0045454">
    <property type="term" value="P:cell redox homeostasis"/>
    <property type="evidence" value="ECO:0007669"/>
    <property type="project" value="TreeGrafter"/>
</dbReference>
<evidence type="ECO:0000313" key="3">
    <source>
        <dbReference type="EMBL" id="BDR80413.1"/>
    </source>
</evidence>
<dbReference type="PROSITE" id="PS51353">
    <property type="entry name" value="ARSC"/>
    <property type="match status" value="1"/>
</dbReference>
<name>A0A4Q0VGW0_CLOTA</name>
<dbReference type="InterPro" id="IPR036249">
    <property type="entry name" value="Thioredoxin-like_sf"/>
</dbReference>
<dbReference type="PANTHER" id="PTHR34386:SF1">
    <property type="entry name" value="GLUTAREDOXIN-LIKE PROTEIN NRDH"/>
    <property type="match status" value="1"/>
</dbReference>
<dbReference type="CDD" id="cd02976">
    <property type="entry name" value="NrdH"/>
    <property type="match status" value="1"/>
</dbReference>
<dbReference type="InterPro" id="IPR002109">
    <property type="entry name" value="Glutaredoxin"/>
</dbReference>
<organism evidence="4 5">
    <name type="scientific">Clostridium tetani</name>
    <dbReference type="NCBI Taxonomy" id="1513"/>
    <lineage>
        <taxon>Bacteria</taxon>
        <taxon>Bacillati</taxon>
        <taxon>Bacillota</taxon>
        <taxon>Clostridia</taxon>
        <taxon>Eubacteriales</taxon>
        <taxon>Clostridiaceae</taxon>
        <taxon>Clostridium</taxon>
    </lineage>
</organism>
<evidence type="ECO:0000259" key="2">
    <source>
        <dbReference type="Pfam" id="PF00462"/>
    </source>
</evidence>
<dbReference type="PANTHER" id="PTHR34386">
    <property type="entry name" value="GLUTAREDOXIN"/>
    <property type="match status" value="1"/>
</dbReference>
<accession>A0A4Q0VGW0</accession>
<evidence type="ECO:0000313" key="5">
    <source>
        <dbReference type="Proteomes" id="UP000290921"/>
    </source>
</evidence>
<dbReference type="EMBL" id="QMAP01000001">
    <property type="protein sequence ID" value="RXI50432.1"/>
    <property type="molecule type" value="Genomic_DNA"/>
</dbReference>
<reference evidence="4 5" key="1">
    <citation type="submission" date="2018-06" db="EMBL/GenBank/DDBJ databases">
        <title>Genome conservation of Clostridium tetani.</title>
        <authorList>
            <person name="Bruggemann H."/>
            <person name="Popoff M.R."/>
        </authorList>
    </citation>
    <scope>NUCLEOTIDE SEQUENCE [LARGE SCALE GENOMIC DNA]</scope>
    <source>
        <strain evidence="4 5">2017.061</strain>
    </source>
</reference>
<protein>
    <submittedName>
        <fullName evidence="4">NrdH-redoxin</fullName>
    </submittedName>
</protein>
<dbReference type="RefSeq" id="WP_129029548.1">
    <property type="nucleotide sequence ID" value="NZ_AP026806.1"/>
</dbReference>
<reference evidence="3 6" key="2">
    <citation type="submission" date="2022-09" db="EMBL/GenBank/DDBJ databases">
        <title>complete genome sequences of Clostridium tetani str. KHSU-234311-028 isolated from soil.</title>
        <authorList>
            <person name="Sekizuka T."/>
            <person name="Shitada C."/>
            <person name="Takahashi M."/>
            <person name="Kuroda M."/>
        </authorList>
    </citation>
    <scope>NUCLEOTIDE SEQUENCE [LARGE SCALE GENOMIC DNA]</scope>
    <source>
        <strain evidence="3 6">KHSU-234311-028</strain>
    </source>
</reference>